<accession>A0A327T1R4</accession>
<dbReference type="InterPro" id="IPR012433">
    <property type="entry name" value="Imm11"/>
</dbReference>
<dbReference type="EMBL" id="QLLR01000002">
    <property type="protein sequence ID" value="RAJ35596.1"/>
    <property type="molecule type" value="Genomic_DNA"/>
</dbReference>
<organism evidence="2 3">
    <name type="scientific">Pedobacter cryoconitis</name>
    <dbReference type="NCBI Taxonomy" id="188932"/>
    <lineage>
        <taxon>Bacteria</taxon>
        <taxon>Pseudomonadati</taxon>
        <taxon>Bacteroidota</taxon>
        <taxon>Sphingobacteriia</taxon>
        <taxon>Sphingobacteriales</taxon>
        <taxon>Sphingobacteriaceae</taxon>
        <taxon>Pedobacter</taxon>
    </lineage>
</organism>
<dbReference type="Pfam" id="PF07791">
    <property type="entry name" value="Imm11"/>
    <property type="match status" value="1"/>
</dbReference>
<proteinExistence type="predicted"/>
<feature type="domain" description="Immunity MXAN-0049 protein" evidence="1">
    <location>
        <begin position="96"/>
        <end position="179"/>
    </location>
</feature>
<evidence type="ECO:0000313" key="2">
    <source>
        <dbReference type="EMBL" id="RAJ35596.1"/>
    </source>
</evidence>
<reference evidence="2 3" key="1">
    <citation type="submission" date="2018-06" db="EMBL/GenBank/DDBJ databases">
        <title>Genomic Encyclopedia of Archaeal and Bacterial Type Strains, Phase II (KMG-II): from individual species to whole genera.</title>
        <authorList>
            <person name="Goeker M."/>
        </authorList>
    </citation>
    <scope>NUCLEOTIDE SEQUENCE [LARGE SCALE GENOMIC DNA]</scope>
    <source>
        <strain evidence="2 3">DSM 14825</strain>
    </source>
</reference>
<gene>
    <name evidence="2" type="ORF">LY11_00842</name>
</gene>
<comment type="caution">
    <text evidence="2">The sequence shown here is derived from an EMBL/GenBank/DDBJ whole genome shotgun (WGS) entry which is preliminary data.</text>
</comment>
<dbReference type="RefSeq" id="WP_211321482.1">
    <property type="nucleotide sequence ID" value="NZ_QLLR01000002.1"/>
</dbReference>
<evidence type="ECO:0000313" key="3">
    <source>
        <dbReference type="Proteomes" id="UP000249754"/>
    </source>
</evidence>
<dbReference type="AlphaFoldDB" id="A0A327T1R4"/>
<evidence type="ECO:0000259" key="1">
    <source>
        <dbReference type="Pfam" id="PF07791"/>
    </source>
</evidence>
<name>A0A327T1R4_9SPHI</name>
<dbReference type="Proteomes" id="UP000249754">
    <property type="component" value="Unassembled WGS sequence"/>
</dbReference>
<protein>
    <recommendedName>
        <fullName evidence="1">Immunity MXAN-0049 protein domain-containing protein</fullName>
    </recommendedName>
</protein>
<sequence length="195" mass="22938">MRYFKLNPNVTSKKWKGIVNIGELRYKNKELDEVELAEQKEEITLAPLHYEVLVAGKISPVNTIGAEFLVFDGTIPRLETLHTSGVQYLPLLNKELKHQYILMHVFNHIDCVDWTLSDYEPWPEAEEVKDWQNPRGKFFFKPVLIRNKIPEQLHVFRLKEWDGAFNMIVSEEFKQAILSLSFDHSFLEFHSLSIH</sequence>